<reference evidence="1 2" key="1">
    <citation type="journal article" date="2022" name="New Phytol.">
        <title>Ecological generalism drives hyperdiversity of secondary metabolite gene clusters in xylarialean endophytes.</title>
        <authorList>
            <person name="Franco M.E.E."/>
            <person name="Wisecaver J.H."/>
            <person name="Arnold A.E."/>
            <person name="Ju Y.M."/>
            <person name="Slot J.C."/>
            <person name="Ahrendt S."/>
            <person name="Moore L.P."/>
            <person name="Eastman K.E."/>
            <person name="Scott K."/>
            <person name="Konkel Z."/>
            <person name="Mondo S.J."/>
            <person name="Kuo A."/>
            <person name="Hayes R.D."/>
            <person name="Haridas S."/>
            <person name="Andreopoulos B."/>
            <person name="Riley R."/>
            <person name="LaButti K."/>
            <person name="Pangilinan J."/>
            <person name="Lipzen A."/>
            <person name="Amirebrahimi M."/>
            <person name="Yan J."/>
            <person name="Adam C."/>
            <person name="Keymanesh K."/>
            <person name="Ng V."/>
            <person name="Louie K."/>
            <person name="Northen T."/>
            <person name="Drula E."/>
            <person name="Henrissat B."/>
            <person name="Hsieh H.M."/>
            <person name="Youens-Clark K."/>
            <person name="Lutzoni F."/>
            <person name="Miadlikowska J."/>
            <person name="Eastwood D.C."/>
            <person name="Hamelin R.C."/>
            <person name="Grigoriev I.V."/>
            <person name="U'Ren J.M."/>
        </authorList>
    </citation>
    <scope>NUCLEOTIDE SEQUENCE [LARGE SCALE GENOMIC DNA]</scope>
    <source>
        <strain evidence="1 2">CBS 119005</strain>
    </source>
</reference>
<evidence type="ECO:0000313" key="2">
    <source>
        <dbReference type="Proteomes" id="UP001497700"/>
    </source>
</evidence>
<dbReference type="EMBL" id="MU393458">
    <property type="protein sequence ID" value="KAI4866443.1"/>
    <property type="molecule type" value="Genomic_DNA"/>
</dbReference>
<accession>A0ACB9Z5C7</accession>
<protein>
    <submittedName>
        <fullName evidence="1">FAD-dependent isoamyl alcohol oxidase</fullName>
    </submittedName>
</protein>
<organism evidence="1 2">
    <name type="scientific">Hypoxylon rubiginosum</name>
    <dbReference type="NCBI Taxonomy" id="110542"/>
    <lineage>
        <taxon>Eukaryota</taxon>
        <taxon>Fungi</taxon>
        <taxon>Dikarya</taxon>
        <taxon>Ascomycota</taxon>
        <taxon>Pezizomycotina</taxon>
        <taxon>Sordariomycetes</taxon>
        <taxon>Xylariomycetidae</taxon>
        <taxon>Xylariales</taxon>
        <taxon>Hypoxylaceae</taxon>
        <taxon>Hypoxylon</taxon>
    </lineage>
</organism>
<keyword evidence="2" id="KW-1185">Reference proteome</keyword>
<gene>
    <name evidence="1" type="ORF">F4820DRAFT_247945</name>
</gene>
<name>A0ACB9Z5C7_9PEZI</name>
<evidence type="ECO:0000313" key="1">
    <source>
        <dbReference type="EMBL" id="KAI4866443.1"/>
    </source>
</evidence>
<proteinExistence type="predicted"/>
<dbReference type="Proteomes" id="UP001497700">
    <property type="component" value="Unassembled WGS sequence"/>
</dbReference>
<comment type="caution">
    <text evidence="1">The sequence shown here is derived from an EMBL/GenBank/DDBJ whole genome shotgun (WGS) entry which is preliminary data.</text>
</comment>
<sequence length="622" mass="67731">MWGSSRNTYLRCLPRYCRTYSRYSCLLTVEMTLVRIHQHGGGSILSTCRYIPGDDGWPNANTWAQLNETVGGRLIATVPQASVCHTGGYASSQLNETECKVLQTQWDYPQILYVPLVPNTILQSLTFTSSEPHSGEIMNPYFQNQSCDPFTATTKPCELGNYVSYSINVASAEDVVVGIRFSKENNVRLVIKNTGHDFLGKSTAKGALGLWMYNLKTTAVVGEYANDEYTGPAMKVGAGITGAEALEAAHSSGYLIVSGDCATVGLTGGYTQGGGHSPLTSAHGMAADQVLEWEVVTVEGHHLIATPSANADLYWALSGGGPGTFAVVLSMTIKVYPEGPVGTASLSFGNTSVDGSMYLQVLDSWWKALPGIVDTGATVIWVVSGDGFAFESFTAPNKTAAQVTEMMGPFLSRLDSFGIQYTFAAEEVATYYEHYNQTMGPLPYGNWPTSMLFNSRLVPRAIIEGGNDSVSKLTATMDTFVRDRSMGSWSFGCTAFNARDVTHPDNAVVSYWRDALAICITISLWDWTIPRSEMIARKKYMADVITPAIEAATVGSGAYLNEADPFVYPPSSSDWQQKFYGSNYDKLRQIKNRWDPSSLLYARTAVGSEDYVVDDNGRLCKA</sequence>